<gene>
    <name evidence="1" type="ORF">H9945_10820</name>
</gene>
<comment type="caution">
    <text evidence="1">The sequence shown here is derived from an EMBL/GenBank/DDBJ whole genome shotgun (WGS) entry which is preliminary data.</text>
</comment>
<sequence>MAEAFTAGVKPGGLTSDTEIRLLLCYMVKIAGPVDRETLQNALLQEQLVNYFEFADALAELQRQQLIAAGEGGFTITPKGASVANALAEDLPRSVRESAISAVIRLQSWAHRAAQNHAEVLHDENGYRVLCSIRDEGLPDIFRLELVMPDALTAEEVQNRFIARGSQIYGALLDTLTRPLRDDERRPEGAL</sequence>
<proteinExistence type="predicted"/>
<evidence type="ECO:0000313" key="1">
    <source>
        <dbReference type="EMBL" id="HJB42976.1"/>
    </source>
</evidence>
<name>A0A9D2M939_9FIRM</name>
<dbReference type="InterPro" id="IPR025374">
    <property type="entry name" value="DUF4364"/>
</dbReference>
<organism evidence="1 2">
    <name type="scientific">Candidatus Gemmiger avicola</name>
    <dbReference type="NCBI Taxonomy" id="2838605"/>
    <lineage>
        <taxon>Bacteria</taxon>
        <taxon>Bacillati</taxon>
        <taxon>Bacillota</taxon>
        <taxon>Clostridia</taxon>
        <taxon>Eubacteriales</taxon>
        <taxon>Gemmiger</taxon>
    </lineage>
</organism>
<dbReference type="AlphaFoldDB" id="A0A9D2M939"/>
<reference evidence="1" key="1">
    <citation type="journal article" date="2021" name="PeerJ">
        <title>Extensive microbial diversity within the chicken gut microbiome revealed by metagenomics and culture.</title>
        <authorList>
            <person name="Gilroy R."/>
            <person name="Ravi A."/>
            <person name="Getino M."/>
            <person name="Pursley I."/>
            <person name="Horton D.L."/>
            <person name="Alikhan N.F."/>
            <person name="Baker D."/>
            <person name="Gharbi K."/>
            <person name="Hall N."/>
            <person name="Watson M."/>
            <person name="Adriaenssens E.M."/>
            <person name="Foster-Nyarko E."/>
            <person name="Jarju S."/>
            <person name="Secka A."/>
            <person name="Antonio M."/>
            <person name="Oren A."/>
            <person name="Chaudhuri R.R."/>
            <person name="La Ragione R."/>
            <person name="Hildebrand F."/>
            <person name="Pallen M.J."/>
        </authorList>
    </citation>
    <scope>NUCLEOTIDE SEQUENCE</scope>
    <source>
        <strain evidence="1">ChiBcec8-13705</strain>
    </source>
</reference>
<reference evidence="1" key="2">
    <citation type="submission" date="2021-04" db="EMBL/GenBank/DDBJ databases">
        <authorList>
            <person name="Gilroy R."/>
        </authorList>
    </citation>
    <scope>NUCLEOTIDE SEQUENCE</scope>
    <source>
        <strain evidence="1">ChiBcec8-13705</strain>
    </source>
</reference>
<protein>
    <submittedName>
        <fullName evidence="1">DUF4364 family protein</fullName>
    </submittedName>
</protein>
<dbReference type="Proteomes" id="UP000886803">
    <property type="component" value="Unassembled WGS sequence"/>
</dbReference>
<dbReference type="Pfam" id="PF14277">
    <property type="entry name" value="DUF4364"/>
    <property type="match status" value="1"/>
</dbReference>
<evidence type="ECO:0000313" key="2">
    <source>
        <dbReference type="Proteomes" id="UP000886803"/>
    </source>
</evidence>
<accession>A0A9D2M939</accession>
<dbReference type="EMBL" id="DWYG01000184">
    <property type="protein sequence ID" value="HJB42976.1"/>
    <property type="molecule type" value="Genomic_DNA"/>
</dbReference>